<name>A0A8D8TYR0_9HEMI</name>
<feature type="compositionally biased region" description="Acidic residues" evidence="1">
    <location>
        <begin position="493"/>
        <end position="503"/>
    </location>
</feature>
<dbReference type="EMBL" id="HBUF01320626">
    <property type="protein sequence ID" value="CAG6694875.1"/>
    <property type="molecule type" value="Transcribed_RNA"/>
</dbReference>
<feature type="region of interest" description="Disordered" evidence="1">
    <location>
        <begin position="480"/>
        <end position="537"/>
    </location>
</feature>
<proteinExistence type="predicted"/>
<accession>A0A8D8TYR0</accession>
<reference evidence="2" key="1">
    <citation type="submission" date="2021-05" db="EMBL/GenBank/DDBJ databases">
        <authorList>
            <person name="Alioto T."/>
            <person name="Alioto T."/>
            <person name="Gomez Garrido J."/>
        </authorList>
    </citation>
    <scope>NUCLEOTIDE SEQUENCE</scope>
</reference>
<sequence>MLRRRSSFEFGRKSILYLVLASAFNGKFSAHCSSKIAGKMLPLPKPYDAKYKEFGCVFADNEYKINRNPNNKQFPAPTWSEEGIDSMSLTIDPKDNYWKPIENYLSEDTVMNDVSPFVEFVAKFKLLNNDSANLESFFNDYDVPFVPYSSYPYTEMSIISNPAAYVIQMFRRLKEEIQSLRFPSYVSTWVPPPLKQSQPLGKWDQPCYLVSAYVDPMEENISDAVSENGENTRQDKLVQMLRQTRVQDHLAGIAKIDSGNRTGYILMDPGYANGEKMFHPFVVYVMEDGKHPHGEFINVFRNSEKIKFTKRKETPFILANYKNSKSVTNVLYYVGKPYCSFMENTIKASLLRLNHGIIARQLNEKKKASYLTMKISPEFKGFSIRADLYNAPNNERITKNATEAGNYIGNSFDPGDYPGALLRSPIPISPEDRVSIITEITEQLKLVQSDVLAKAFMNMFSKLAKNLGVDKDLPEDFFVKDDDRIEEPNSPIEEPDSDIEEPDSPIGVTGKNMNRQKPKSGSGLGSLCCITRPKVDD</sequence>
<protein>
    <submittedName>
        <fullName evidence="2">Uncharacterized protein</fullName>
    </submittedName>
</protein>
<organism evidence="2">
    <name type="scientific">Cacopsylla melanoneura</name>
    <dbReference type="NCBI Taxonomy" id="428564"/>
    <lineage>
        <taxon>Eukaryota</taxon>
        <taxon>Metazoa</taxon>
        <taxon>Ecdysozoa</taxon>
        <taxon>Arthropoda</taxon>
        <taxon>Hexapoda</taxon>
        <taxon>Insecta</taxon>
        <taxon>Pterygota</taxon>
        <taxon>Neoptera</taxon>
        <taxon>Paraneoptera</taxon>
        <taxon>Hemiptera</taxon>
        <taxon>Sternorrhyncha</taxon>
        <taxon>Psylloidea</taxon>
        <taxon>Psyllidae</taxon>
        <taxon>Psyllinae</taxon>
        <taxon>Cacopsylla</taxon>
    </lineage>
</organism>
<dbReference type="AlphaFoldDB" id="A0A8D8TYR0"/>
<evidence type="ECO:0000313" key="2">
    <source>
        <dbReference type="EMBL" id="CAG6694875.1"/>
    </source>
</evidence>
<evidence type="ECO:0000256" key="1">
    <source>
        <dbReference type="SAM" id="MobiDB-lite"/>
    </source>
</evidence>